<accession>A0A640KHJ6</accession>
<dbReference type="Proteomes" id="UP000419144">
    <property type="component" value="Unassembled WGS sequence"/>
</dbReference>
<gene>
    <name evidence="1" type="ORF">LtaPh_2203500</name>
</gene>
<evidence type="ECO:0000313" key="2">
    <source>
        <dbReference type="Proteomes" id="UP000419144"/>
    </source>
</evidence>
<protein>
    <submittedName>
        <fullName evidence="1">Methylenetetrahydrofolate dehydrogenase-like protein</fullName>
    </submittedName>
</protein>
<comment type="caution">
    <text evidence="1">The sequence shown here is derived from an EMBL/GenBank/DDBJ whole genome shotgun (WGS) entry which is preliminary data.</text>
</comment>
<dbReference type="VEuPathDB" id="TriTrypDB:LtaPh_2203500"/>
<evidence type="ECO:0000313" key="1">
    <source>
        <dbReference type="EMBL" id="GET88505.1"/>
    </source>
</evidence>
<dbReference type="AlphaFoldDB" id="A0A640KHJ6"/>
<dbReference type="OrthoDB" id="5126881at2759"/>
<reference evidence="1" key="1">
    <citation type="submission" date="2019-11" db="EMBL/GenBank/DDBJ databases">
        <title>Leishmania tarentolae CDS.</title>
        <authorList>
            <person name="Goto Y."/>
            <person name="Yamagishi J."/>
        </authorList>
    </citation>
    <scope>NUCLEOTIDE SEQUENCE [LARGE SCALE GENOMIC DNA]</scope>
    <source>
        <strain evidence="1">Parrot Tar II</strain>
    </source>
</reference>
<sequence length="87" mass="9333">MNSLQSVAAAITKRLGSVGPLTMPHVVLSVLKAYQLRHKKSCFTTNIHTEFLKLYGALMTVCGHAVSLGIPVMSAPLTSVSRHRSAT</sequence>
<dbReference type="EMBL" id="BLBS01000029">
    <property type="protein sequence ID" value="GET88505.1"/>
    <property type="molecule type" value="Genomic_DNA"/>
</dbReference>
<organism evidence="1 2">
    <name type="scientific">Leishmania tarentolae</name>
    <name type="common">Sauroleishmania tarentolae</name>
    <dbReference type="NCBI Taxonomy" id="5689"/>
    <lineage>
        <taxon>Eukaryota</taxon>
        <taxon>Discoba</taxon>
        <taxon>Euglenozoa</taxon>
        <taxon>Kinetoplastea</taxon>
        <taxon>Metakinetoplastina</taxon>
        <taxon>Trypanosomatida</taxon>
        <taxon>Trypanosomatidae</taxon>
        <taxon>Leishmaniinae</taxon>
        <taxon>Leishmania</taxon>
        <taxon>lizard Leishmania</taxon>
    </lineage>
</organism>
<keyword evidence="2" id="KW-1185">Reference proteome</keyword>
<name>A0A640KHJ6_LEITA</name>
<proteinExistence type="predicted"/>